<dbReference type="InterPro" id="IPR004843">
    <property type="entry name" value="Calcineurin-like_PHP"/>
</dbReference>
<accession>A0AAD6H9U4</accession>
<evidence type="ECO:0000259" key="1">
    <source>
        <dbReference type="Pfam" id="PF00149"/>
    </source>
</evidence>
<comment type="caution">
    <text evidence="2">The sequence shown here is derived from an EMBL/GenBank/DDBJ whole genome shotgun (WGS) entry which is preliminary data.</text>
</comment>
<dbReference type="PANTHER" id="PTHR32440:SF11">
    <property type="entry name" value="METALLOPHOSPHOESTERASE DOMAIN-CONTAINING PROTEIN"/>
    <property type="match status" value="1"/>
</dbReference>
<gene>
    <name evidence="2" type="ORF">N7493_012083</name>
</gene>
<name>A0AAD6H9U4_9EURO</name>
<dbReference type="Pfam" id="PF00149">
    <property type="entry name" value="Metallophos"/>
    <property type="match status" value="1"/>
</dbReference>
<protein>
    <recommendedName>
        <fullName evidence="1">Calcineurin-like phosphoesterase domain-containing protein</fullName>
    </recommendedName>
</protein>
<reference evidence="2" key="1">
    <citation type="journal article" date="2023" name="IMA Fungus">
        <title>Comparative genomic study of the Penicillium genus elucidates a diverse pangenome and 15 lateral gene transfer events.</title>
        <authorList>
            <person name="Petersen C."/>
            <person name="Sorensen T."/>
            <person name="Nielsen M.R."/>
            <person name="Sondergaard T.E."/>
            <person name="Sorensen J.L."/>
            <person name="Fitzpatrick D.A."/>
            <person name="Frisvad J.C."/>
            <person name="Nielsen K.L."/>
        </authorList>
    </citation>
    <scope>NUCLEOTIDE SEQUENCE</scope>
    <source>
        <strain evidence="2">IBT 17514</strain>
    </source>
</reference>
<keyword evidence="3" id="KW-1185">Reference proteome</keyword>
<feature type="domain" description="Calcineurin-like phosphoesterase" evidence="1">
    <location>
        <begin position="40"/>
        <end position="289"/>
    </location>
</feature>
<dbReference type="AlphaFoldDB" id="A0AAD6H9U4"/>
<dbReference type="GO" id="GO:0016788">
    <property type="term" value="F:hydrolase activity, acting on ester bonds"/>
    <property type="evidence" value="ECO:0007669"/>
    <property type="project" value="TreeGrafter"/>
</dbReference>
<evidence type="ECO:0000313" key="2">
    <source>
        <dbReference type="EMBL" id="KAJ5699175.1"/>
    </source>
</evidence>
<dbReference type="Gene3D" id="3.60.21.10">
    <property type="match status" value="1"/>
</dbReference>
<dbReference type="GO" id="GO:0005737">
    <property type="term" value="C:cytoplasm"/>
    <property type="evidence" value="ECO:0007669"/>
    <property type="project" value="TreeGrafter"/>
</dbReference>
<dbReference type="SUPFAM" id="SSF56300">
    <property type="entry name" value="Metallo-dependent phosphatases"/>
    <property type="match status" value="1"/>
</dbReference>
<dbReference type="Proteomes" id="UP001215712">
    <property type="component" value="Unassembled WGS sequence"/>
</dbReference>
<sequence>MLAQILGRSIIARHSKDVPTPDRTLRFTKDGTFQISVFEDLHFAEDASKDNKTNGVMKYVLSKENPQLVVINGDLISGEAVKSSNSNNYLDQVVSSLVDEGYVWASTYGNHDSNPNLDPRQDIYDQEKRYKNSLTQSLVDHSDAGITNYYLPVFSHDGSESETPALLLWFFDSKGGREPTNRVSKRNSVTRPDWVDQSVVEWFIETNGNLSDKYGRTIPSLAFYHIPADAMRVYQDNGVDSHTSPGINGETVVQQGAGDTDYTGQDKNFMKALLDTSGLMATFSGHDHENDWCFKWDGETVAQNLSGNGINMCYGRHTGYGGYGNAKRGGRQIILNEETLHEEVETWIRLEDGTISAHVTLNGTYGHDKYASAARKMTRGIETRSGGVSNFHPSEALLYLMYLWLPIALFWHWKQ</sequence>
<reference evidence="2" key="2">
    <citation type="submission" date="2023-01" db="EMBL/GenBank/DDBJ databases">
        <authorList>
            <person name="Petersen C."/>
        </authorList>
    </citation>
    <scope>NUCLEOTIDE SEQUENCE</scope>
    <source>
        <strain evidence="2">IBT 17514</strain>
    </source>
</reference>
<organism evidence="2 3">
    <name type="scientific">Penicillium malachiteum</name>
    <dbReference type="NCBI Taxonomy" id="1324776"/>
    <lineage>
        <taxon>Eukaryota</taxon>
        <taxon>Fungi</taxon>
        <taxon>Dikarya</taxon>
        <taxon>Ascomycota</taxon>
        <taxon>Pezizomycotina</taxon>
        <taxon>Eurotiomycetes</taxon>
        <taxon>Eurotiomycetidae</taxon>
        <taxon>Eurotiales</taxon>
        <taxon>Aspergillaceae</taxon>
        <taxon>Penicillium</taxon>
    </lineage>
</organism>
<dbReference type="InterPro" id="IPR029052">
    <property type="entry name" value="Metallo-depent_PP-like"/>
</dbReference>
<dbReference type="PANTHER" id="PTHR32440">
    <property type="entry name" value="PHOSPHATASE DCR2-RELATED-RELATED"/>
    <property type="match status" value="1"/>
</dbReference>
<dbReference type="EMBL" id="JAQJAN010000025">
    <property type="protein sequence ID" value="KAJ5699175.1"/>
    <property type="molecule type" value="Genomic_DNA"/>
</dbReference>
<dbReference type="CDD" id="cd07383">
    <property type="entry name" value="MPP_Dcr2"/>
    <property type="match status" value="1"/>
</dbReference>
<evidence type="ECO:0000313" key="3">
    <source>
        <dbReference type="Proteomes" id="UP001215712"/>
    </source>
</evidence>
<proteinExistence type="predicted"/>